<gene>
    <name evidence="8" type="ORF">EDD60_109102</name>
</gene>
<evidence type="ECO:0000259" key="7">
    <source>
        <dbReference type="Pfam" id="PF06560"/>
    </source>
</evidence>
<comment type="similarity">
    <text evidence="2">Belongs to the archaeal-type GPI family.</text>
</comment>
<evidence type="ECO:0000256" key="1">
    <source>
        <dbReference type="ARBA" id="ARBA00004926"/>
    </source>
</evidence>
<dbReference type="RefSeq" id="WP_066445747.1">
    <property type="nucleotide sequence ID" value="NZ_JANKBF010000005.1"/>
</dbReference>
<dbReference type="Gene3D" id="2.60.120.10">
    <property type="entry name" value="Jelly Rolls"/>
    <property type="match status" value="1"/>
</dbReference>
<dbReference type="EC" id="5.3.1.9" evidence="3"/>
<dbReference type="InterPro" id="IPR010551">
    <property type="entry name" value="G6P_isomerase_prok"/>
</dbReference>
<evidence type="ECO:0000256" key="4">
    <source>
        <dbReference type="ARBA" id="ARBA00022432"/>
    </source>
</evidence>
<evidence type="ECO:0000256" key="3">
    <source>
        <dbReference type="ARBA" id="ARBA00011952"/>
    </source>
</evidence>
<dbReference type="InterPro" id="IPR011051">
    <property type="entry name" value="RmlC_Cupin_sf"/>
</dbReference>
<organism evidence="8 9">
    <name type="scientific">Longibaculum muris</name>
    <dbReference type="NCBI Taxonomy" id="1796628"/>
    <lineage>
        <taxon>Bacteria</taxon>
        <taxon>Bacillati</taxon>
        <taxon>Bacillota</taxon>
        <taxon>Erysipelotrichia</taxon>
        <taxon>Erysipelotrichales</taxon>
        <taxon>Coprobacillaceae</taxon>
        <taxon>Longibaculum</taxon>
    </lineage>
</organism>
<dbReference type="Proteomes" id="UP000295515">
    <property type="component" value="Unassembled WGS sequence"/>
</dbReference>
<dbReference type="UniPathway" id="UPA00109">
    <property type="reaction ID" value="UER00181"/>
</dbReference>
<comment type="pathway">
    <text evidence="1">Carbohydrate degradation; glycolysis; D-glyceraldehyde 3-phosphate and glycerone phosphate from D-glucose: step 2/4.</text>
</comment>
<evidence type="ECO:0000256" key="6">
    <source>
        <dbReference type="ARBA" id="ARBA00029321"/>
    </source>
</evidence>
<dbReference type="GO" id="GO:0006094">
    <property type="term" value="P:gluconeogenesis"/>
    <property type="evidence" value="ECO:0007669"/>
    <property type="project" value="UniProtKB-KW"/>
</dbReference>
<sequence>MKVIEPEVIHHIADSVIEGEKVEKYSKKYHEVAYLYEQPREDDPIVYEVYSYSKGENILGNLQWGLTVLKPVYSFDECNMTKGHFHENKDCAEIYFGIAGEGLLLLMDEDGETWAEKVYEGSLHHIAGTIAHRLVNIGETDLKVGACWPTAAGHDYQAIERKEFGYRVFKRNGEVKFIKR</sequence>
<dbReference type="AlphaFoldDB" id="A0A4R3Z1G2"/>
<dbReference type="GeneID" id="98915386"/>
<keyword evidence="4" id="KW-0312">Gluconeogenesis</keyword>
<evidence type="ECO:0000313" key="8">
    <source>
        <dbReference type="EMBL" id="TCV99520.1"/>
    </source>
</evidence>
<name>A0A4R3Z1G2_9FIRM</name>
<feature type="domain" description="Glucose-6-phosphate isomerase prokaryote" evidence="7">
    <location>
        <begin position="39"/>
        <end position="167"/>
    </location>
</feature>
<keyword evidence="9" id="KW-1185">Reference proteome</keyword>
<dbReference type="Pfam" id="PF06560">
    <property type="entry name" value="GPI"/>
    <property type="match status" value="1"/>
</dbReference>
<proteinExistence type="inferred from homology"/>
<evidence type="ECO:0000256" key="2">
    <source>
        <dbReference type="ARBA" id="ARBA00006542"/>
    </source>
</evidence>
<comment type="caution">
    <text evidence="8">The sequence shown here is derived from an EMBL/GenBank/DDBJ whole genome shotgun (WGS) entry which is preliminary data.</text>
</comment>
<comment type="catalytic activity">
    <reaction evidence="6">
        <text>alpha-D-glucose 6-phosphate = beta-D-fructose 6-phosphate</text>
        <dbReference type="Rhea" id="RHEA:11816"/>
        <dbReference type="ChEBI" id="CHEBI:57634"/>
        <dbReference type="ChEBI" id="CHEBI:58225"/>
        <dbReference type="EC" id="5.3.1.9"/>
    </reaction>
</comment>
<evidence type="ECO:0000256" key="5">
    <source>
        <dbReference type="ARBA" id="ARBA00023152"/>
    </source>
</evidence>
<keyword evidence="8" id="KW-0413">Isomerase</keyword>
<dbReference type="GO" id="GO:0004347">
    <property type="term" value="F:glucose-6-phosphate isomerase activity"/>
    <property type="evidence" value="ECO:0007669"/>
    <property type="project" value="UniProtKB-EC"/>
</dbReference>
<protein>
    <recommendedName>
        <fullName evidence="3">glucose-6-phosphate isomerase</fullName>
        <ecNumber evidence="3">5.3.1.9</ecNumber>
    </recommendedName>
</protein>
<dbReference type="EMBL" id="SMCQ01000009">
    <property type="protein sequence ID" value="TCV99520.1"/>
    <property type="molecule type" value="Genomic_DNA"/>
</dbReference>
<dbReference type="SUPFAM" id="SSF51182">
    <property type="entry name" value="RmlC-like cupins"/>
    <property type="match status" value="1"/>
</dbReference>
<keyword evidence="5" id="KW-0324">Glycolysis</keyword>
<accession>A0A4R3Z1G2</accession>
<reference evidence="8 9" key="1">
    <citation type="submission" date="2019-03" db="EMBL/GenBank/DDBJ databases">
        <title>Genomic Encyclopedia of Type Strains, Phase IV (KMG-IV): sequencing the most valuable type-strain genomes for metagenomic binning, comparative biology and taxonomic classification.</title>
        <authorList>
            <person name="Goeker M."/>
        </authorList>
    </citation>
    <scope>NUCLEOTIDE SEQUENCE [LARGE SCALE GENOMIC DNA]</scope>
    <source>
        <strain evidence="8 9">DSM 29487</strain>
    </source>
</reference>
<evidence type="ECO:0000313" key="9">
    <source>
        <dbReference type="Proteomes" id="UP000295515"/>
    </source>
</evidence>
<dbReference type="CDD" id="cd02218">
    <property type="entry name" value="cupin_PGI"/>
    <property type="match status" value="1"/>
</dbReference>
<dbReference type="GO" id="GO:0005737">
    <property type="term" value="C:cytoplasm"/>
    <property type="evidence" value="ECO:0007669"/>
    <property type="project" value="InterPro"/>
</dbReference>
<dbReference type="InterPro" id="IPR014710">
    <property type="entry name" value="RmlC-like_jellyroll"/>
</dbReference>
<dbReference type="GO" id="GO:0006096">
    <property type="term" value="P:glycolytic process"/>
    <property type="evidence" value="ECO:0007669"/>
    <property type="project" value="UniProtKB-UniPathway"/>
</dbReference>